<dbReference type="InterPro" id="IPR017452">
    <property type="entry name" value="GPCR_Rhodpsn_7TM"/>
</dbReference>
<evidence type="ECO:0000256" key="3">
    <source>
        <dbReference type="ARBA" id="ARBA00022989"/>
    </source>
</evidence>
<feature type="transmembrane region" description="Helical" evidence="5">
    <location>
        <begin position="123"/>
        <end position="141"/>
    </location>
</feature>
<feature type="transmembrane region" description="Helical" evidence="5">
    <location>
        <begin position="276"/>
        <end position="296"/>
    </location>
</feature>
<dbReference type="OMA" id="INATSHC"/>
<reference evidence="7 8" key="1">
    <citation type="submission" date="2022-02" db="EMBL/GenBank/DDBJ databases">
        <title>Chromosome-level reference genomes for two strains of Caenorhabditis briggsae: an improved platform for comparative genomics.</title>
        <authorList>
            <person name="Stevens L."/>
            <person name="Andersen E.C."/>
        </authorList>
    </citation>
    <scope>NUCLEOTIDE SEQUENCE [LARGE SCALE GENOMIC DNA]</scope>
    <source>
        <strain evidence="7">QX1410_ONT</strain>
        <tissue evidence="7">Whole-organism</tissue>
    </source>
</reference>
<dbReference type="Proteomes" id="UP000827892">
    <property type="component" value="Chromosome V"/>
</dbReference>
<evidence type="ECO:0000259" key="6">
    <source>
        <dbReference type="PROSITE" id="PS50262"/>
    </source>
</evidence>
<protein>
    <recommendedName>
        <fullName evidence="6">G-protein coupled receptors family 1 profile domain-containing protein</fullName>
    </recommendedName>
</protein>
<dbReference type="EMBL" id="CP090895">
    <property type="protein sequence ID" value="ULT86914.1"/>
    <property type="molecule type" value="Genomic_DNA"/>
</dbReference>
<feature type="transmembrane region" description="Helical" evidence="5">
    <location>
        <begin position="223"/>
        <end position="246"/>
    </location>
</feature>
<dbReference type="InterPro" id="IPR019427">
    <property type="entry name" value="7TM_GPCR_serpentine_rcpt_Srw"/>
</dbReference>
<dbReference type="SUPFAM" id="SSF81321">
    <property type="entry name" value="Family A G protein-coupled receptor-like"/>
    <property type="match status" value="1"/>
</dbReference>
<feature type="transmembrane region" description="Helical" evidence="5">
    <location>
        <begin position="38"/>
        <end position="57"/>
    </location>
</feature>
<dbReference type="AlphaFoldDB" id="A0AAE9CZQ0"/>
<evidence type="ECO:0000256" key="4">
    <source>
        <dbReference type="ARBA" id="ARBA00023136"/>
    </source>
</evidence>
<feature type="transmembrane region" description="Helical" evidence="5">
    <location>
        <begin position="162"/>
        <end position="179"/>
    </location>
</feature>
<keyword evidence="3 5" id="KW-1133">Transmembrane helix</keyword>
<organism evidence="7 8">
    <name type="scientific">Caenorhabditis briggsae</name>
    <dbReference type="NCBI Taxonomy" id="6238"/>
    <lineage>
        <taxon>Eukaryota</taxon>
        <taxon>Metazoa</taxon>
        <taxon>Ecdysozoa</taxon>
        <taxon>Nematoda</taxon>
        <taxon>Chromadorea</taxon>
        <taxon>Rhabditida</taxon>
        <taxon>Rhabditina</taxon>
        <taxon>Rhabditomorpha</taxon>
        <taxon>Rhabditoidea</taxon>
        <taxon>Rhabditidae</taxon>
        <taxon>Peloderinae</taxon>
        <taxon>Caenorhabditis</taxon>
    </lineage>
</organism>
<sequence>MAQNFTLADFHQFDNSTKEALVIFGNDILLVSQYFDKLNFLLASIGVFINAFHIVILSRKSIISNVINVILLGIAISDTMNLSVLAQKLFTLISKTFQDECTLPNSSLVTQLLFYLAVIKDDFRRLSTWLGVLMAALRYLIIKNSLNPNFNFLSKPSSGWNTLAIAFIISTLMSMFYLIRVDLSSEVWVPPETCGYQTNFRILKYSYTSNNLFISGAEIYKTYIVFDGILKIIPAIVLPVLAVLLIRELKIAEVSRKKNSVVSRTANHADSTSKMVIIMTITCIFAEGPMGISFVLEGLVADVPKLRKIVNCLESILFIFVILNATTHFFVCLGVSTPYGKAVKELLGYKESQKPITISPKISSASIVTTRKVDARIDG</sequence>
<dbReference type="PANTHER" id="PTHR22751:SF54">
    <property type="entry name" value="G-PROTEIN COUPLED RECEPTORS FAMILY 1 PROFILE DOMAIN-CONTAINING PROTEIN"/>
    <property type="match status" value="1"/>
</dbReference>
<evidence type="ECO:0000256" key="1">
    <source>
        <dbReference type="ARBA" id="ARBA00004370"/>
    </source>
</evidence>
<evidence type="ECO:0000256" key="5">
    <source>
        <dbReference type="SAM" id="Phobius"/>
    </source>
</evidence>
<dbReference type="Gene3D" id="1.20.1070.10">
    <property type="entry name" value="Rhodopsin 7-helix transmembrane proteins"/>
    <property type="match status" value="1"/>
</dbReference>
<accession>A0AAE9CZQ0</accession>
<gene>
    <name evidence="7" type="ORF">L3Y34_006567</name>
</gene>
<dbReference type="Pfam" id="PF10324">
    <property type="entry name" value="7TM_GPCR_Srw"/>
    <property type="match status" value="1"/>
</dbReference>
<evidence type="ECO:0000313" key="7">
    <source>
        <dbReference type="EMBL" id="ULT86914.1"/>
    </source>
</evidence>
<dbReference type="PANTHER" id="PTHR22751">
    <property type="entry name" value="G-PROTEIN COUPLED RECEPTOR-RELATED"/>
    <property type="match status" value="1"/>
</dbReference>
<name>A0AAE9CZQ0_CAEBR</name>
<keyword evidence="2 5" id="KW-0812">Transmembrane</keyword>
<feature type="transmembrane region" description="Helical" evidence="5">
    <location>
        <begin position="69"/>
        <end position="90"/>
    </location>
</feature>
<dbReference type="PROSITE" id="PS50262">
    <property type="entry name" value="G_PROTEIN_RECEP_F1_2"/>
    <property type="match status" value="1"/>
</dbReference>
<feature type="domain" description="G-protein coupled receptors family 1 profile" evidence="6">
    <location>
        <begin position="49"/>
        <end position="332"/>
    </location>
</feature>
<dbReference type="GO" id="GO:0016020">
    <property type="term" value="C:membrane"/>
    <property type="evidence" value="ECO:0007669"/>
    <property type="project" value="UniProtKB-SubCell"/>
</dbReference>
<proteinExistence type="predicted"/>
<dbReference type="GO" id="GO:0008528">
    <property type="term" value="F:G protein-coupled peptide receptor activity"/>
    <property type="evidence" value="ECO:0007669"/>
    <property type="project" value="InterPro"/>
</dbReference>
<feature type="transmembrane region" description="Helical" evidence="5">
    <location>
        <begin position="316"/>
        <end position="335"/>
    </location>
</feature>
<evidence type="ECO:0000313" key="8">
    <source>
        <dbReference type="Proteomes" id="UP000827892"/>
    </source>
</evidence>
<comment type="subcellular location">
    <subcellularLocation>
        <location evidence="1">Membrane</location>
    </subcellularLocation>
</comment>
<evidence type="ECO:0000256" key="2">
    <source>
        <dbReference type="ARBA" id="ARBA00022692"/>
    </source>
</evidence>
<keyword evidence="4 5" id="KW-0472">Membrane</keyword>